<organism evidence="1">
    <name type="scientific">marine metagenome</name>
    <dbReference type="NCBI Taxonomy" id="408172"/>
    <lineage>
        <taxon>unclassified sequences</taxon>
        <taxon>metagenomes</taxon>
        <taxon>ecological metagenomes</taxon>
    </lineage>
</organism>
<dbReference type="EMBL" id="UINC01016538">
    <property type="protein sequence ID" value="SVA68778.1"/>
    <property type="molecule type" value="Genomic_DNA"/>
</dbReference>
<sequence>MQERPLRTTVIGSYPFPGWLLHASENLDSFGPDDMAEAQED</sequence>
<dbReference type="AlphaFoldDB" id="A0A381XVM4"/>
<gene>
    <name evidence="1" type="ORF">METZ01_LOCUS121632</name>
</gene>
<accession>A0A381XVM4</accession>
<evidence type="ECO:0008006" key="2">
    <source>
        <dbReference type="Google" id="ProtNLM"/>
    </source>
</evidence>
<proteinExistence type="predicted"/>
<reference evidence="1" key="1">
    <citation type="submission" date="2018-05" db="EMBL/GenBank/DDBJ databases">
        <authorList>
            <person name="Lanie J.A."/>
            <person name="Ng W.-L."/>
            <person name="Kazmierczak K.M."/>
            <person name="Andrzejewski T.M."/>
            <person name="Davidsen T.M."/>
            <person name="Wayne K.J."/>
            <person name="Tettelin H."/>
            <person name="Glass J.I."/>
            <person name="Rusch D."/>
            <person name="Podicherti R."/>
            <person name="Tsui H.-C.T."/>
            <person name="Winkler M.E."/>
        </authorList>
    </citation>
    <scope>NUCLEOTIDE SEQUENCE</scope>
</reference>
<evidence type="ECO:0000313" key="1">
    <source>
        <dbReference type="EMBL" id="SVA68778.1"/>
    </source>
</evidence>
<protein>
    <recommendedName>
        <fullName evidence="2">Methionine synthase</fullName>
    </recommendedName>
</protein>
<name>A0A381XVM4_9ZZZZ</name>
<feature type="non-terminal residue" evidence="1">
    <location>
        <position position="41"/>
    </location>
</feature>